<keyword evidence="2" id="KW-0472">Membrane</keyword>
<proteinExistence type="predicted"/>
<dbReference type="VEuPathDB" id="FungiDB:AMAG_16039"/>
<evidence type="ECO:0000313" key="3">
    <source>
        <dbReference type="EMBL" id="KNE71733.1"/>
    </source>
</evidence>
<feature type="compositionally biased region" description="Basic and acidic residues" evidence="1">
    <location>
        <begin position="316"/>
        <end position="327"/>
    </location>
</feature>
<feature type="transmembrane region" description="Helical" evidence="2">
    <location>
        <begin position="161"/>
        <end position="182"/>
    </location>
</feature>
<dbReference type="OrthoDB" id="5584712at2759"/>
<keyword evidence="2" id="KW-1133">Transmembrane helix</keyword>
<keyword evidence="2" id="KW-0812">Transmembrane</keyword>
<keyword evidence="4" id="KW-1185">Reference proteome</keyword>
<feature type="transmembrane region" description="Helical" evidence="2">
    <location>
        <begin position="382"/>
        <end position="403"/>
    </location>
</feature>
<gene>
    <name evidence="3" type="ORF">AMAG_16039</name>
</gene>
<feature type="transmembrane region" description="Helical" evidence="2">
    <location>
        <begin position="202"/>
        <end position="224"/>
    </location>
</feature>
<evidence type="ECO:0000256" key="1">
    <source>
        <dbReference type="SAM" id="MobiDB-lite"/>
    </source>
</evidence>
<evidence type="ECO:0000256" key="2">
    <source>
        <dbReference type="SAM" id="Phobius"/>
    </source>
</evidence>
<organism evidence="3 4">
    <name type="scientific">Allomyces macrogynus (strain ATCC 38327)</name>
    <name type="common">Allomyces javanicus var. macrogynus</name>
    <dbReference type="NCBI Taxonomy" id="578462"/>
    <lineage>
        <taxon>Eukaryota</taxon>
        <taxon>Fungi</taxon>
        <taxon>Fungi incertae sedis</taxon>
        <taxon>Blastocladiomycota</taxon>
        <taxon>Blastocladiomycetes</taxon>
        <taxon>Blastocladiales</taxon>
        <taxon>Blastocladiaceae</taxon>
        <taxon>Allomyces</taxon>
    </lineage>
</organism>
<feature type="transmembrane region" description="Helical" evidence="2">
    <location>
        <begin position="120"/>
        <end position="140"/>
    </location>
</feature>
<name>A0A0L0TA87_ALLM3</name>
<dbReference type="AlphaFoldDB" id="A0A0L0TA87"/>
<dbReference type="EMBL" id="GG745374">
    <property type="protein sequence ID" value="KNE71733.1"/>
    <property type="molecule type" value="Genomic_DNA"/>
</dbReference>
<evidence type="ECO:0000313" key="4">
    <source>
        <dbReference type="Proteomes" id="UP000054350"/>
    </source>
</evidence>
<sequence>MGGYTLQGWEVVGARILGPLSSAASLLLLAWLVHRVALSRDRSAAGALALRGSGIKKAPHELHYAHRSLPVRFLLAIWSGDGVRLPLLVYCAATMAVSTLSVAVVTLNPRYPWVTMWPDVYAVRLVVFAPIGGLGTLIVVRRLMVITAATAPLAGRWLWRFLLLAFIVTLPFNFSGMLTGIMTAENPTGAGWRLYHVPSAVIFINFINPLVCVSASIGMAVMTYRTSPGLDSLGSRSGSGGGARAGGWGGAAGGGALGGIAAIEPFRPDHQLISSSFEPSPSGPVASGAQSVALTVTATTKLASITEASKSGHSLKALDVHPPRPDGDPPAAEELPVPLRKGSVVHTKPPTAPRPPSSTVPRARRASSGGNIVRRTLATFRVLNALTLLIWMVFLAIQGFGLGSPLMRGILSDLCVTSVLAMEAALQSIMRLSMAWRRRRTMSTGGAAAAAAGKLRLGNKNAAKAGKREPVGTGAPGGLGRTEQVKDERGI</sequence>
<protein>
    <submittedName>
        <fullName evidence="3">Uncharacterized protein</fullName>
    </submittedName>
</protein>
<accession>A0A0L0TA87</accession>
<reference evidence="4" key="2">
    <citation type="submission" date="2009-11" db="EMBL/GenBank/DDBJ databases">
        <title>The Genome Sequence of Allomyces macrogynus strain ATCC 38327.</title>
        <authorList>
            <consortium name="The Broad Institute Genome Sequencing Platform"/>
            <person name="Russ C."/>
            <person name="Cuomo C."/>
            <person name="Shea T."/>
            <person name="Young S.K."/>
            <person name="Zeng Q."/>
            <person name="Koehrsen M."/>
            <person name="Haas B."/>
            <person name="Borodovsky M."/>
            <person name="Guigo R."/>
            <person name="Alvarado L."/>
            <person name="Berlin A."/>
            <person name="Borenstein D."/>
            <person name="Chen Z."/>
            <person name="Engels R."/>
            <person name="Freedman E."/>
            <person name="Gellesch M."/>
            <person name="Goldberg J."/>
            <person name="Griggs A."/>
            <person name="Gujja S."/>
            <person name="Heiman D."/>
            <person name="Hepburn T."/>
            <person name="Howarth C."/>
            <person name="Jen D."/>
            <person name="Larson L."/>
            <person name="Lewis B."/>
            <person name="Mehta T."/>
            <person name="Park D."/>
            <person name="Pearson M."/>
            <person name="Roberts A."/>
            <person name="Saif S."/>
            <person name="Shenoy N."/>
            <person name="Sisk P."/>
            <person name="Stolte C."/>
            <person name="Sykes S."/>
            <person name="Walk T."/>
            <person name="White J."/>
            <person name="Yandava C."/>
            <person name="Burger G."/>
            <person name="Gray M.W."/>
            <person name="Holland P.W.H."/>
            <person name="King N."/>
            <person name="Lang F.B.F."/>
            <person name="Roger A.J."/>
            <person name="Ruiz-Trillo I."/>
            <person name="Lander E."/>
            <person name="Nusbaum C."/>
        </authorList>
    </citation>
    <scope>NUCLEOTIDE SEQUENCE [LARGE SCALE GENOMIC DNA]</scope>
    <source>
        <strain evidence="4">ATCC 38327</strain>
    </source>
</reference>
<feature type="transmembrane region" description="Helical" evidence="2">
    <location>
        <begin position="87"/>
        <end position="108"/>
    </location>
</feature>
<feature type="region of interest" description="Disordered" evidence="1">
    <location>
        <begin position="460"/>
        <end position="491"/>
    </location>
</feature>
<dbReference type="Proteomes" id="UP000054350">
    <property type="component" value="Unassembled WGS sequence"/>
</dbReference>
<reference evidence="3 4" key="1">
    <citation type="submission" date="2009-11" db="EMBL/GenBank/DDBJ databases">
        <title>Annotation of Allomyces macrogynus ATCC 38327.</title>
        <authorList>
            <consortium name="The Broad Institute Genome Sequencing Platform"/>
            <person name="Russ C."/>
            <person name="Cuomo C."/>
            <person name="Burger G."/>
            <person name="Gray M.W."/>
            <person name="Holland P.W.H."/>
            <person name="King N."/>
            <person name="Lang F.B.F."/>
            <person name="Roger A.J."/>
            <person name="Ruiz-Trillo I."/>
            <person name="Young S.K."/>
            <person name="Zeng Q."/>
            <person name="Gargeya S."/>
            <person name="Fitzgerald M."/>
            <person name="Haas B."/>
            <person name="Abouelleil A."/>
            <person name="Alvarado L."/>
            <person name="Arachchi H.M."/>
            <person name="Berlin A."/>
            <person name="Chapman S.B."/>
            <person name="Gearin G."/>
            <person name="Goldberg J."/>
            <person name="Griggs A."/>
            <person name="Gujja S."/>
            <person name="Hansen M."/>
            <person name="Heiman D."/>
            <person name="Howarth C."/>
            <person name="Larimer J."/>
            <person name="Lui A."/>
            <person name="MacDonald P.J.P."/>
            <person name="McCowen C."/>
            <person name="Montmayeur A."/>
            <person name="Murphy C."/>
            <person name="Neiman D."/>
            <person name="Pearson M."/>
            <person name="Priest M."/>
            <person name="Roberts A."/>
            <person name="Saif S."/>
            <person name="Shea T."/>
            <person name="Sisk P."/>
            <person name="Stolte C."/>
            <person name="Sykes S."/>
            <person name="Wortman J."/>
            <person name="Nusbaum C."/>
            <person name="Birren B."/>
        </authorList>
    </citation>
    <scope>NUCLEOTIDE SEQUENCE [LARGE SCALE GENOMIC DNA]</scope>
    <source>
        <strain evidence="3 4">ATCC 38327</strain>
    </source>
</reference>
<feature type="transmembrane region" description="Helical" evidence="2">
    <location>
        <begin position="12"/>
        <end position="33"/>
    </location>
</feature>
<feature type="region of interest" description="Disordered" evidence="1">
    <location>
        <begin position="313"/>
        <end position="368"/>
    </location>
</feature>